<evidence type="ECO:0000259" key="2">
    <source>
        <dbReference type="Pfam" id="PF06580"/>
    </source>
</evidence>
<feature type="transmembrane region" description="Helical" evidence="1">
    <location>
        <begin position="44"/>
        <end position="68"/>
    </location>
</feature>
<sequence>MSQVSKHPLIAQISKHLVPQLALLAAVLFLSTEFMLMQQSSDGVFFVITVLQLTLETLPLFAAHLWLVHNSGIKAWSGWLATFMLYSLVWNIFTENNVSFSQWTLLSFEGWLLIAMASLGYQIPHYLVKKKRSDNMSLLSKLLSLDGVIVTLTVLWALGIAAVFNSTPDAVNNQPIALRIDLGRIVTQFGSFIDYLWQFMVIGSTVLCVYGVNRYVLIRKILTHHGVYAFCASSFIAIIVLTPILANVVLLLPMNLDTWTFLPSENYNPFDTLNFQVCFALMAVTTPAILAFERQFQDRQMAQIAQHQIETELKLLQQQINPHFLFNTLNNLYALTLTKSEHAPDMIMRLANLLRYTVYEGSKNEVPLQQELDYLNDYLALQQIRSGGKCQVQISLPDKTARWALPPLLLIIVLENAFKHGVEPSDHLIHIEVNIQVNEGRLIFCCKNDLPNTRPHTQPGIGLANLRRRLQLLFPDNHALTSQRIDDKWVTYLEMELKEC</sequence>
<feature type="transmembrane region" description="Helical" evidence="1">
    <location>
        <begin position="142"/>
        <end position="164"/>
    </location>
</feature>
<keyword evidence="4" id="KW-1185">Reference proteome</keyword>
<protein>
    <submittedName>
        <fullName evidence="3">Histidine kinase</fullName>
    </submittedName>
</protein>
<dbReference type="GO" id="GO:0016020">
    <property type="term" value="C:membrane"/>
    <property type="evidence" value="ECO:0007669"/>
    <property type="project" value="InterPro"/>
</dbReference>
<keyword evidence="1" id="KW-0812">Transmembrane</keyword>
<accession>A0A3N5ZAM8</accession>
<feature type="transmembrane region" description="Helical" evidence="1">
    <location>
        <begin position="228"/>
        <end position="253"/>
    </location>
</feature>
<keyword evidence="3" id="KW-0808">Transferase</keyword>
<dbReference type="InterPro" id="IPR010559">
    <property type="entry name" value="Sig_transdc_His_kin_internal"/>
</dbReference>
<feature type="transmembrane region" description="Helical" evidence="1">
    <location>
        <begin position="195"/>
        <end position="216"/>
    </location>
</feature>
<reference evidence="3 4" key="1">
    <citation type="submission" date="2018-11" db="EMBL/GenBank/DDBJ databases">
        <authorList>
            <person name="Ye M.-Q."/>
            <person name="Du Z.-J."/>
        </authorList>
    </citation>
    <scope>NUCLEOTIDE SEQUENCE [LARGE SCALE GENOMIC DNA]</scope>
    <source>
        <strain evidence="3 4">U0105</strain>
    </source>
</reference>
<dbReference type="GO" id="GO:0000155">
    <property type="term" value="F:phosphorelay sensor kinase activity"/>
    <property type="evidence" value="ECO:0007669"/>
    <property type="project" value="InterPro"/>
</dbReference>
<dbReference type="InterPro" id="IPR050640">
    <property type="entry name" value="Bact_2-comp_sensor_kinase"/>
</dbReference>
<dbReference type="OrthoDB" id="2514702at2"/>
<name>A0A3N5ZAM8_9ALTE</name>
<comment type="caution">
    <text evidence="3">The sequence shown here is derived from an EMBL/GenBank/DDBJ whole genome shotgun (WGS) entry which is preliminary data.</text>
</comment>
<dbReference type="RefSeq" id="WP_124027926.1">
    <property type="nucleotide sequence ID" value="NZ_JBHRSN010000006.1"/>
</dbReference>
<evidence type="ECO:0000313" key="4">
    <source>
        <dbReference type="Proteomes" id="UP000275281"/>
    </source>
</evidence>
<feature type="transmembrane region" description="Helical" evidence="1">
    <location>
        <begin position="100"/>
        <end position="121"/>
    </location>
</feature>
<keyword evidence="1" id="KW-1133">Transmembrane helix</keyword>
<evidence type="ECO:0000256" key="1">
    <source>
        <dbReference type="SAM" id="Phobius"/>
    </source>
</evidence>
<keyword evidence="3" id="KW-0418">Kinase</keyword>
<dbReference type="AlphaFoldDB" id="A0A3N5ZAM8"/>
<dbReference type="Pfam" id="PF06580">
    <property type="entry name" value="His_kinase"/>
    <property type="match status" value="1"/>
</dbReference>
<dbReference type="PANTHER" id="PTHR34220">
    <property type="entry name" value="SENSOR HISTIDINE KINASE YPDA"/>
    <property type="match status" value="1"/>
</dbReference>
<dbReference type="PANTHER" id="PTHR34220:SF7">
    <property type="entry name" value="SENSOR HISTIDINE KINASE YPDA"/>
    <property type="match status" value="1"/>
</dbReference>
<evidence type="ECO:0000313" key="3">
    <source>
        <dbReference type="EMBL" id="RPJ66568.1"/>
    </source>
</evidence>
<feature type="transmembrane region" description="Helical" evidence="1">
    <location>
        <begin position="273"/>
        <end position="292"/>
    </location>
</feature>
<gene>
    <name evidence="3" type="ORF">DRW07_10810</name>
</gene>
<proteinExistence type="predicted"/>
<feature type="transmembrane region" description="Helical" evidence="1">
    <location>
        <begin position="21"/>
        <end position="38"/>
    </location>
</feature>
<dbReference type="Proteomes" id="UP000275281">
    <property type="component" value="Unassembled WGS sequence"/>
</dbReference>
<feature type="domain" description="Signal transduction histidine kinase internal region" evidence="2">
    <location>
        <begin position="311"/>
        <end position="388"/>
    </location>
</feature>
<feature type="transmembrane region" description="Helical" evidence="1">
    <location>
        <begin position="75"/>
        <end position="94"/>
    </location>
</feature>
<dbReference type="EMBL" id="RPOK01000003">
    <property type="protein sequence ID" value="RPJ66568.1"/>
    <property type="molecule type" value="Genomic_DNA"/>
</dbReference>
<keyword evidence="1" id="KW-0472">Membrane</keyword>
<organism evidence="3 4">
    <name type="scientific">Alteromonas sediminis</name>
    <dbReference type="NCBI Taxonomy" id="2259342"/>
    <lineage>
        <taxon>Bacteria</taxon>
        <taxon>Pseudomonadati</taxon>
        <taxon>Pseudomonadota</taxon>
        <taxon>Gammaproteobacteria</taxon>
        <taxon>Alteromonadales</taxon>
        <taxon>Alteromonadaceae</taxon>
        <taxon>Alteromonas/Salinimonas group</taxon>
        <taxon>Alteromonas</taxon>
    </lineage>
</organism>